<evidence type="ECO:0000256" key="2">
    <source>
        <dbReference type="ARBA" id="ARBA00023015"/>
    </source>
</evidence>
<evidence type="ECO:0000256" key="4">
    <source>
        <dbReference type="ARBA" id="ARBA00023163"/>
    </source>
</evidence>
<gene>
    <name evidence="7" type="ORF">CLV30_11031</name>
</gene>
<dbReference type="Pfam" id="PF13977">
    <property type="entry name" value="TetR_C_6"/>
    <property type="match status" value="1"/>
</dbReference>
<evidence type="ECO:0000256" key="5">
    <source>
        <dbReference type="PROSITE-ProRule" id="PRU00335"/>
    </source>
</evidence>
<dbReference type="Proteomes" id="UP000243528">
    <property type="component" value="Unassembled WGS sequence"/>
</dbReference>
<evidence type="ECO:0000259" key="6">
    <source>
        <dbReference type="PROSITE" id="PS50977"/>
    </source>
</evidence>
<name>A0A2P8DYT1_9ACTN</name>
<accession>A0A2P8DYT1</accession>
<dbReference type="PANTHER" id="PTHR30055:SF234">
    <property type="entry name" value="HTH-TYPE TRANSCRIPTIONAL REGULATOR BETI"/>
    <property type="match status" value="1"/>
</dbReference>
<dbReference type="GO" id="GO:0003700">
    <property type="term" value="F:DNA-binding transcription factor activity"/>
    <property type="evidence" value="ECO:0007669"/>
    <property type="project" value="TreeGrafter"/>
</dbReference>
<dbReference type="InterPro" id="IPR050109">
    <property type="entry name" value="HTH-type_TetR-like_transc_reg"/>
</dbReference>
<feature type="DNA-binding region" description="H-T-H motif" evidence="5">
    <location>
        <begin position="31"/>
        <end position="50"/>
    </location>
</feature>
<dbReference type="Pfam" id="PF00440">
    <property type="entry name" value="TetR_N"/>
    <property type="match status" value="1"/>
</dbReference>
<keyword evidence="1" id="KW-0678">Repressor</keyword>
<sequence>MPRTADHDARRAQIAAAVVRLVAGDGLDAATVARVAAEAGVSVGLVQHYFPAKDDMLLFAYERVMTDAGSRVAQRIAEGEARQGTINGVVLDSLMELLPVDEARRAEYRVARAFHGRALDNAALTEVARRWAEDIRRRLSVAVQNGTECGEVDPETDAELAAVRMVALVGGLAEQVYRDADRPVGARTMAAAAERILRDCLDDVFAGECRHYM</sequence>
<dbReference type="InterPro" id="IPR001647">
    <property type="entry name" value="HTH_TetR"/>
</dbReference>
<organism evidence="7 8">
    <name type="scientific">Haloactinopolyspora alba</name>
    <dbReference type="NCBI Taxonomy" id="648780"/>
    <lineage>
        <taxon>Bacteria</taxon>
        <taxon>Bacillati</taxon>
        <taxon>Actinomycetota</taxon>
        <taxon>Actinomycetes</taxon>
        <taxon>Jiangellales</taxon>
        <taxon>Jiangellaceae</taxon>
        <taxon>Haloactinopolyspora</taxon>
    </lineage>
</organism>
<evidence type="ECO:0000313" key="7">
    <source>
        <dbReference type="EMBL" id="PSL02378.1"/>
    </source>
</evidence>
<dbReference type="Gene3D" id="1.10.357.10">
    <property type="entry name" value="Tetracycline Repressor, domain 2"/>
    <property type="match status" value="1"/>
</dbReference>
<keyword evidence="4" id="KW-0804">Transcription</keyword>
<dbReference type="OrthoDB" id="9816296at2"/>
<evidence type="ECO:0000256" key="3">
    <source>
        <dbReference type="ARBA" id="ARBA00023125"/>
    </source>
</evidence>
<dbReference type="SUPFAM" id="SSF46689">
    <property type="entry name" value="Homeodomain-like"/>
    <property type="match status" value="1"/>
</dbReference>
<dbReference type="InterPro" id="IPR009057">
    <property type="entry name" value="Homeodomain-like_sf"/>
</dbReference>
<dbReference type="SUPFAM" id="SSF48498">
    <property type="entry name" value="Tetracyclin repressor-like, C-terminal domain"/>
    <property type="match status" value="1"/>
</dbReference>
<dbReference type="PROSITE" id="PS50977">
    <property type="entry name" value="HTH_TETR_2"/>
    <property type="match status" value="1"/>
</dbReference>
<feature type="domain" description="HTH tetR-type" evidence="6">
    <location>
        <begin position="8"/>
        <end position="68"/>
    </location>
</feature>
<evidence type="ECO:0000313" key="8">
    <source>
        <dbReference type="Proteomes" id="UP000243528"/>
    </source>
</evidence>
<dbReference type="RefSeq" id="WP_106537919.1">
    <property type="nucleotide sequence ID" value="NZ_PYGE01000010.1"/>
</dbReference>
<dbReference type="AlphaFoldDB" id="A0A2P8DYT1"/>
<reference evidence="7 8" key="1">
    <citation type="submission" date="2018-03" db="EMBL/GenBank/DDBJ databases">
        <title>Genomic Encyclopedia of Archaeal and Bacterial Type Strains, Phase II (KMG-II): from individual species to whole genera.</title>
        <authorList>
            <person name="Goeker M."/>
        </authorList>
    </citation>
    <scope>NUCLEOTIDE SEQUENCE [LARGE SCALE GENOMIC DNA]</scope>
    <source>
        <strain evidence="7 8">DSM 45211</strain>
    </source>
</reference>
<protein>
    <submittedName>
        <fullName evidence="7">TetR family transcriptional regulator</fullName>
    </submittedName>
</protein>
<proteinExistence type="predicted"/>
<dbReference type="InterPro" id="IPR039538">
    <property type="entry name" value="BetI_C"/>
</dbReference>
<dbReference type="EMBL" id="PYGE01000010">
    <property type="protein sequence ID" value="PSL02378.1"/>
    <property type="molecule type" value="Genomic_DNA"/>
</dbReference>
<keyword evidence="3 5" id="KW-0238">DNA-binding</keyword>
<comment type="caution">
    <text evidence="7">The sequence shown here is derived from an EMBL/GenBank/DDBJ whole genome shotgun (WGS) entry which is preliminary data.</text>
</comment>
<evidence type="ECO:0000256" key="1">
    <source>
        <dbReference type="ARBA" id="ARBA00022491"/>
    </source>
</evidence>
<dbReference type="PANTHER" id="PTHR30055">
    <property type="entry name" value="HTH-TYPE TRANSCRIPTIONAL REGULATOR RUTR"/>
    <property type="match status" value="1"/>
</dbReference>
<keyword evidence="8" id="KW-1185">Reference proteome</keyword>
<dbReference type="GO" id="GO:0000976">
    <property type="term" value="F:transcription cis-regulatory region binding"/>
    <property type="evidence" value="ECO:0007669"/>
    <property type="project" value="TreeGrafter"/>
</dbReference>
<dbReference type="InterPro" id="IPR036271">
    <property type="entry name" value="Tet_transcr_reg_TetR-rel_C_sf"/>
</dbReference>
<keyword evidence="2" id="KW-0805">Transcription regulation</keyword>